<dbReference type="AlphaFoldDB" id="A0A370NHG2"/>
<gene>
    <name evidence="1" type="ORF">DN412_39315</name>
</gene>
<dbReference type="GO" id="GO:0009055">
    <property type="term" value="F:electron transfer activity"/>
    <property type="evidence" value="ECO:0007669"/>
    <property type="project" value="InterPro"/>
</dbReference>
<keyword evidence="2" id="KW-1185">Reference proteome</keyword>
<protein>
    <recommendedName>
        <fullName evidence="3">Cytochrome c domain-containing protein</fullName>
    </recommendedName>
</protein>
<comment type="caution">
    <text evidence="1">The sequence shown here is derived from an EMBL/GenBank/DDBJ whole genome shotgun (WGS) entry which is preliminary data.</text>
</comment>
<dbReference type="GO" id="GO:0020037">
    <property type="term" value="F:heme binding"/>
    <property type="evidence" value="ECO:0007669"/>
    <property type="project" value="InterPro"/>
</dbReference>
<evidence type="ECO:0008006" key="3">
    <source>
        <dbReference type="Google" id="ProtNLM"/>
    </source>
</evidence>
<reference evidence="2" key="1">
    <citation type="submission" date="2018-06" db="EMBL/GenBank/DDBJ databases">
        <authorList>
            <person name="Feng T."/>
            <person name="Jeon C.O."/>
        </authorList>
    </citation>
    <scope>NUCLEOTIDE SEQUENCE [LARGE SCALE GENOMIC DNA]</scope>
    <source>
        <strain evidence="2">S23</strain>
    </source>
</reference>
<dbReference type="Gene3D" id="1.10.760.10">
    <property type="entry name" value="Cytochrome c-like domain"/>
    <property type="match status" value="1"/>
</dbReference>
<proteinExistence type="predicted"/>
<sequence>MPIGPDMPSLNGQHAAYIVDKLRRYARGGRQAPMMGQIATSLSEFERRAVAEFLTICRP</sequence>
<accession>A0A370NHG2</accession>
<name>A0A370NHG2_9BURK</name>
<organism evidence="1 2">
    <name type="scientific">Cupriavidus lacunae</name>
    <dbReference type="NCBI Taxonomy" id="2666307"/>
    <lineage>
        <taxon>Bacteria</taxon>
        <taxon>Pseudomonadati</taxon>
        <taxon>Pseudomonadota</taxon>
        <taxon>Betaproteobacteria</taxon>
        <taxon>Burkholderiales</taxon>
        <taxon>Burkholderiaceae</taxon>
        <taxon>Cupriavidus</taxon>
    </lineage>
</organism>
<dbReference type="SUPFAM" id="SSF46626">
    <property type="entry name" value="Cytochrome c"/>
    <property type="match status" value="1"/>
</dbReference>
<dbReference type="InterPro" id="IPR036909">
    <property type="entry name" value="Cyt_c-like_dom_sf"/>
</dbReference>
<dbReference type="EMBL" id="QKWJ01000120">
    <property type="protein sequence ID" value="RDK05013.1"/>
    <property type="molecule type" value="Genomic_DNA"/>
</dbReference>
<dbReference type="Proteomes" id="UP000255165">
    <property type="component" value="Unassembled WGS sequence"/>
</dbReference>
<evidence type="ECO:0000313" key="1">
    <source>
        <dbReference type="EMBL" id="RDK05013.1"/>
    </source>
</evidence>
<evidence type="ECO:0000313" key="2">
    <source>
        <dbReference type="Proteomes" id="UP000255165"/>
    </source>
</evidence>